<protein>
    <submittedName>
        <fullName evidence="2">Uncharacterized protein</fullName>
    </submittedName>
</protein>
<dbReference type="Proteomes" id="UP000714275">
    <property type="component" value="Unassembled WGS sequence"/>
</dbReference>
<feature type="region of interest" description="Disordered" evidence="1">
    <location>
        <begin position="172"/>
        <end position="195"/>
    </location>
</feature>
<feature type="compositionally biased region" description="Polar residues" evidence="1">
    <location>
        <begin position="17"/>
        <end position="26"/>
    </location>
</feature>
<evidence type="ECO:0000313" key="2">
    <source>
        <dbReference type="EMBL" id="KAG1763514.1"/>
    </source>
</evidence>
<evidence type="ECO:0000313" key="3">
    <source>
        <dbReference type="Proteomes" id="UP000714275"/>
    </source>
</evidence>
<proteinExistence type="predicted"/>
<evidence type="ECO:0000256" key="1">
    <source>
        <dbReference type="SAM" id="MobiDB-lite"/>
    </source>
</evidence>
<organism evidence="2 3">
    <name type="scientific">Suillus placidus</name>
    <dbReference type="NCBI Taxonomy" id="48579"/>
    <lineage>
        <taxon>Eukaryota</taxon>
        <taxon>Fungi</taxon>
        <taxon>Dikarya</taxon>
        <taxon>Basidiomycota</taxon>
        <taxon>Agaricomycotina</taxon>
        <taxon>Agaricomycetes</taxon>
        <taxon>Agaricomycetidae</taxon>
        <taxon>Boletales</taxon>
        <taxon>Suillineae</taxon>
        <taxon>Suillaceae</taxon>
        <taxon>Suillus</taxon>
    </lineage>
</organism>
<feature type="region of interest" description="Disordered" evidence="1">
    <location>
        <begin position="1414"/>
        <end position="1441"/>
    </location>
</feature>
<gene>
    <name evidence="2" type="ORF">EV702DRAFT_1220304</name>
</gene>
<dbReference type="OrthoDB" id="2634599at2759"/>
<sequence length="1441" mass="159702">MYPAHYESWFPAESQESDSQGSYASQTPEYNHIESYHNYNSTHNPSLSPIHLNSHSDPFNYDNLAPIDTPSLLFSSTGTGIEAPEAVHSDDSHISGLDIDALLKSNTPRDLLQLFSADLIQRRAGVSRWEIECPDCKDWIKTTLPTRMLTGLNSPGYFNTLSDHRHGKKCSKRALQLKSSPSSSNSGRISSSTLPTTESSALMTLAQKSDVISTACTGVPIYWPVRGPSFLETFPVGRASDGPGMLLFDINTCGTIPHAYSKDCERHTTPGSPCTECLDIVPSLEHMVTIAQDIKPRVHYRYRSHFDMVQVARQYAEEANRLKLKGLNDARRVTHVLTRLDDYKSLIIALSENDVPRIQHILTVTLKRGSSVQQVINTLEDAIAGTYHPRGYTGDDLDIAILTYRLGGRQLLYALSHRLGLPSLRTLQTHRTFTSISPTIGPITAEQFDANIKTLILIPLQSTVVPRRGYSIMMDEIALEERASHHHASNSVVGLCHSHSHLVDPTLHTYDSALCIAEKLAEGLIHLGKEMSVLAVGSFGDDEIFPILTAPTCKCEDAEKMVSIFTLAIDHWRETGAEEQLGPIFSVATDGDSTRRATRHCMFLKHELSMMYRLYGTLSHMPGLNLTTGDCEITLDFDYKHIFKRWCTLLHTRKGMKLNNGHSVTSAVLAHYLTWLPDMDESADVPHTVELMQAIIALSKFKIDTITGDVGMCTDMSSIKSLGAILESLLLLFINITLSLQQQVTYLSRYAHLTFTFFRLYRSTFMPHVLYYDSQTMAKNACFCIAKQQRLDGSQKFWLIQMGDDRLEKLFGITRMRGQHNSAMNYSQALDHISAAKDINTVFKKHPDLESGLRRLKITCTEGLNHICRDLWVGDVVASHCDLPSAWKDGRERALNVLADAHMPARGCDLMRPWGANKYLGVMLDVEDVESSTNSAIPLATATADDESELDEDILNLEEALTHDLASGNPNINTTIPSVSDSNTPTLVIGPGINPDGFLLVDGKYIHKETICRRVLNKFFITKSLNRQERVYSTGFTKVNRRHKLPGRSITGGSTFIIGDIFLTIVCSNATLTIALVRSTLIEHHGITRHDILVANIGTPEVKLTGQILTLIPTFQPAEQCSWLWTGEYVKMKSDIQGINQSTDKIVEITVPGILVELANPETTCVRMHSNINSDNFFALNNLGNTWIIEEAALSFACNTLWRKACENNIILKSIIHLATPSDPSTFLYSLADGSTGVVCAEASKQLAATNAASLGVQENLRENVGTRQPCGCCGRSGREECKVQVKIGSSGAVSVATRCPYHTSFRWASANAGSKNRPCRNVPIKCELCHPTLAPVTGKKSRTGAPYVDPIWCYNMIDHLNETHPQYAHPKKTHGHPLPPDILNSFTLTSLEQREAGIPEVFWLVPLFDSDKENHAGPSSRKRKSNNTANGNAKKAQTTV</sequence>
<reference evidence="2" key="1">
    <citation type="journal article" date="2020" name="New Phytol.">
        <title>Comparative genomics reveals dynamic genome evolution in host specialist ectomycorrhizal fungi.</title>
        <authorList>
            <person name="Lofgren L.A."/>
            <person name="Nguyen N.H."/>
            <person name="Vilgalys R."/>
            <person name="Ruytinx J."/>
            <person name="Liao H.L."/>
            <person name="Branco S."/>
            <person name="Kuo A."/>
            <person name="LaButti K."/>
            <person name="Lipzen A."/>
            <person name="Andreopoulos W."/>
            <person name="Pangilinan J."/>
            <person name="Riley R."/>
            <person name="Hundley H."/>
            <person name="Na H."/>
            <person name="Barry K."/>
            <person name="Grigoriev I.V."/>
            <person name="Stajich J.E."/>
            <person name="Kennedy P.G."/>
        </authorList>
    </citation>
    <scope>NUCLEOTIDE SEQUENCE</scope>
    <source>
        <strain evidence="2">DOB743</strain>
    </source>
</reference>
<feature type="region of interest" description="Disordered" evidence="1">
    <location>
        <begin position="1"/>
        <end position="26"/>
    </location>
</feature>
<accession>A0A9P6ZGE2</accession>
<comment type="caution">
    <text evidence="2">The sequence shown here is derived from an EMBL/GenBank/DDBJ whole genome shotgun (WGS) entry which is preliminary data.</text>
</comment>
<feature type="compositionally biased region" description="Polar residues" evidence="1">
    <location>
        <begin position="1427"/>
        <end position="1441"/>
    </location>
</feature>
<feature type="compositionally biased region" description="Low complexity" evidence="1">
    <location>
        <begin position="179"/>
        <end position="192"/>
    </location>
</feature>
<name>A0A9P6ZGE2_9AGAM</name>
<keyword evidence="3" id="KW-1185">Reference proteome</keyword>
<dbReference type="EMBL" id="JABBWD010000160">
    <property type="protein sequence ID" value="KAG1763514.1"/>
    <property type="molecule type" value="Genomic_DNA"/>
</dbReference>